<dbReference type="Pfam" id="PF00903">
    <property type="entry name" value="Glyoxalase"/>
    <property type="match status" value="1"/>
</dbReference>
<keyword evidence="3" id="KW-1185">Reference proteome</keyword>
<protein>
    <submittedName>
        <fullName evidence="2">VOC family protein</fullName>
    </submittedName>
</protein>
<dbReference type="CDD" id="cd07262">
    <property type="entry name" value="VOC_like"/>
    <property type="match status" value="1"/>
</dbReference>
<sequence length="130" mass="14031">MIAYTMVGTRDLGRARRFYDPLFETMGQEPCYSDGQVASWGRPSDPGLPRFFAGYPSDGQPAGTGNGGMTAFLVPDAATIDRLHALALQNGGSSEGAPGHRPQYSEGFYAAYVRDPDGNKLAFISYDGRR</sequence>
<gene>
    <name evidence="2" type="ORF">ACFOD4_18175</name>
</gene>
<feature type="domain" description="VOC" evidence="1">
    <location>
        <begin position="1"/>
        <end position="126"/>
    </location>
</feature>
<accession>A0ABV7G644</accession>
<dbReference type="InterPro" id="IPR029068">
    <property type="entry name" value="Glyas_Bleomycin-R_OHBP_Dase"/>
</dbReference>
<dbReference type="Gene3D" id="3.10.180.10">
    <property type="entry name" value="2,3-Dihydroxybiphenyl 1,2-Dioxygenase, domain 1"/>
    <property type="match status" value="1"/>
</dbReference>
<dbReference type="InterPro" id="IPR037523">
    <property type="entry name" value="VOC_core"/>
</dbReference>
<comment type="caution">
    <text evidence="2">The sequence shown here is derived from an EMBL/GenBank/DDBJ whole genome shotgun (WGS) entry which is preliminary data.</text>
</comment>
<dbReference type="EMBL" id="JBHRTN010000018">
    <property type="protein sequence ID" value="MFC3126999.1"/>
    <property type="molecule type" value="Genomic_DNA"/>
</dbReference>
<dbReference type="PANTHER" id="PTHR35006">
    <property type="entry name" value="GLYOXALASE FAMILY PROTEIN (AFU_ORTHOLOGUE AFUA_5G14830)"/>
    <property type="match status" value="1"/>
</dbReference>
<dbReference type="PROSITE" id="PS51819">
    <property type="entry name" value="VOC"/>
    <property type="match status" value="1"/>
</dbReference>
<evidence type="ECO:0000313" key="2">
    <source>
        <dbReference type="EMBL" id="MFC3126999.1"/>
    </source>
</evidence>
<dbReference type="RefSeq" id="WP_379598675.1">
    <property type="nucleotide sequence ID" value="NZ_JBHRTN010000018.1"/>
</dbReference>
<reference evidence="3" key="1">
    <citation type="journal article" date="2019" name="Int. J. Syst. Evol. Microbiol.">
        <title>The Global Catalogue of Microorganisms (GCM) 10K type strain sequencing project: providing services to taxonomists for standard genome sequencing and annotation.</title>
        <authorList>
            <consortium name="The Broad Institute Genomics Platform"/>
            <consortium name="The Broad Institute Genome Sequencing Center for Infectious Disease"/>
            <person name="Wu L."/>
            <person name="Ma J."/>
        </authorList>
    </citation>
    <scope>NUCLEOTIDE SEQUENCE [LARGE SCALE GENOMIC DNA]</scope>
    <source>
        <strain evidence="3">KCTC 52094</strain>
    </source>
</reference>
<evidence type="ECO:0000313" key="3">
    <source>
        <dbReference type="Proteomes" id="UP001595593"/>
    </source>
</evidence>
<dbReference type="InterPro" id="IPR004360">
    <property type="entry name" value="Glyas_Fos-R_dOase_dom"/>
</dbReference>
<evidence type="ECO:0000259" key="1">
    <source>
        <dbReference type="PROSITE" id="PS51819"/>
    </source>
</evidence>
<proteinExistence type="predicted"/>
<dbReference type="SUPFAM" id="SSF54593">
    <property type="entry name" value="Glyoxalase/Bleomycin resistance protein/Dihydroxybiphenyl dioxygenase"/>
    <property type="match status" value="1"/>
</dbReference>
<name>A0ABV7G644_9PROT</name>
<organism evidence="2 3">
    <name type="scientific">Teichococcus globiformis</name>
    <dbReference type="NCBI Taxonomy" id="2307229"/>
    <lineage>
        <taxon>Bacteria</taxon>
        <taxon>Pseudomonadati</taxon>
        <taxon>Pseudomonadota</taxon>
        <taxon>Alphaproteobacteria</taxon>
        <taxon>Acetobacterales</taxon>
        <taxon>Roseomonadaceae</taxon>
        <taxon>Roseomonas</taxon>
    </lineage>
</organism>
<dbReference type="Proteomes" id="UP001595593">
    <property type="component" value="Unassembled WGS sequence"/>
</dbReference>
<dbReference type="PANTHER" id="PTHR35006:SF2">
    <property type="entry name" value="GLYOXALASE FAMILY PROTEIN (AFU_ORTHOLOGUE AFUA_5G14830)"/>
    <property type="match status" value="1"/>
</dbReference>